<dbReference type="RefSeq" id="XP_016590966.1">
    <property type="nucleotide sequence ID" value="XM_016737097.1"/>
</dbReference>
<dbReference type="VEuPathDB" id="FungiDB:SPSK_10831"/>
<evidence type="ECO:0000313" key="3">
    <source>
        <dbReference type="Proteomes" id="UP000033710"/>
    </source>
</evidence>
<accession>A0A0F2MHF1</accession>
<feature type="transmembrane region" description="Helical" evidence="1">
    <location>
        <begin position="30"/>
        <end position="49"/>
    </location>
</feature>
<reference evidence="2 3" key="2">
    <citation type="journal article" date="2015" name="Eukaryot. Cell">
        <title>Asexual propagation of a virulent clone complex in a human and feline outbreak of sporotrichosis.</title>
        <authorList>
            <person name="Teixeira Mde M."/>
            <person name="Rodrigues A.M."/>
            <person name="Tsui C.K."/>
            <person name="de Almeida L.G."/>
            <person name="Van Diepeningen A.D."/>
            <person name="van den Ende B.G."/>
            <person name="Fernandes G.F."/>
            <person name="Kano R."/>
            <person name="Hamelin R.C."/>
            <person name="Lopes-Bezerra L.M."/>
            <person name="Vasconcelos A.T."/>
            <person name="de Hoog S."/>
            <person name="de Camargo Z.P."/>
            <person name="Felipe M.S."/>
        </authorList>
    </citation>
    <scope>NUCLEOTIDE SEQUENCE [LARGE SCALE GENOMIC DNA]</scope>
    <source>
        <strain evidence="2 3">1099-18</strain>
    </source>
</reference>
<evidence type="ECO:0000313" key="2">
    <source>
        <dbReference type="EMBL" id="KJR88290.1"/>
    </source>
</evidence>
<name>A0A0F2MHF1_SPOSC</name>
<keyword evidence="1" id="KW-0472">Membrane</keyword>
<gene>
    <name evidence="2" type="ORF">SPSK_10831</name>
</gene>
<protein>
    <submittedName>
        <fullName evidence="2">Uncharacterized protein</fullName>
    </submittedName>
</protein>
<dbReference type="GeneID" id="27672374"/>
<organism evidence="2 3">
    <name type="scientific">Sporothrix schenckii 1099-18</name>
    <dbReference type="NCBI Taxonomy" id="1397361"/>
    <lineage>
        <taxon>Eukaryota</taxon>
        <taxon>Fungi</taxon>
        <taxon>Dikarya</taxon>
        <taxon>Ascomycota</taxon>
        <taxon>Pezizomycotina</taxon>
        <taxon>Sordariomycetes</taxon>
        <taxon>Sordariomycetidae</taxon>
        <taxon>Ophiostomatales</taxon>
        <taxon>Ophiostomataceae</taxon>
        <taxon>Sporothrix</taxon>
    </lineage>
</organism>
<dbReference type="EMBL" id="AXCR01000004">
    <property type="protein sequence ID" value="KJR88290.1"/>
    <property type="molecule type" value="Genomic_DNA"/>
</dbReference>
<dbReference type="KEGG" id="ssck:SPSK_10831"/>
<proteinExistence type="predicted"/>
<reference evidence="2 3" key="1">
    <citation type="journal article" date="2014" name="BMC Genomics">
        <title>Comparative genomics of the major fungal agents of human and animal Sporotrichosis: Sporothrix schenckii and Sporothrix brasiliensis.</title>
        <authorList>
            <person name="Teixeira M.M."/>
            <person name="de Almeida L.G."/>
            <person name="Kubitschek-Barreira P."/>
            <person name="Alves F.L."/>
            <person name="Kioshima E.S."/>
            <person name="Abadio A.K."/>
            <person name="Fernandes L."/>
            <person name="Derengowski L.S."/>
            <person name="Ferreira K.S."/>
            <person name="Souza R.C."/>
            <person name="Ruiz J.C."/>
            <person name="de Andrade N.C."/>
            <person name="Paes H.C."/>
            <person name="Nicola A.M."/>
            <person name="Albuquerque P."/>
            <person name="Gerber A.L."/>
            <person name="Martins V.P."/>
            <person name="Peconick L.D."/>
            <person name="Neto A.V."/>
            <person name="Chaucanez C.B."/>
            <person name="Silva P.A."/>
            <person name="Cunha O.L."/>
            <person name="de Oliveira F.F."/>
            <person name="dos Santos T.C."/>
            <person name="Barros A.L."/>
            <person name="Soares M.A."/>
            <person name="de Oliveira L.M."/>
            <person name="Marini M.M."/>
            <person name="Villalobos-Duno H."/>
            <person name="Cunha M.M."/>
            <person name="de Hoog S."/>
            <person name="da Silveira J.F."/>
            <person name="Henrissat B."/>
            <person name="Nino-Vega G.A."/>
            <person name="Cisalpino P.S."/>
            <person name="Mora-Montes H.M."/>
            <person name="Almeida S.R."/>
            <person name="Stajich J.E."/>
            <person name="Lopes-Bezerra L.M."/>
            <person name="Vasconcelos A.T."/>
            <person name="Felipe M.S."/>
        </authorList>
    </citation>
    <scope>NUCLEOTIDE SEQUENCE [LARGE SCALE GENOMIC DNA]</scope>
    <source>
        <strain evidence="2 3">1099-18</strain>
    </source>
</reference>
<dbReference type="AlphaFoldDB" id="A0A0F2MHF1"/>
<evidence type="ECO:0000256" key="1">
    <source>
        <dbReference type="SAM" id="Phobius"/>
    </source>
</evidence>
<keyword evidence="1" id="KW-0812">Transmembrane</keyword>
<keyword evidence="1" id="KW-1133">Transmembrane helix</keyword>
<dbReference type="Proteomes" id="UP000033710">
    <property type="component" value="Unassembled WGS sequence"/>
</dbReference>
<sequence>MSGNDTSDLDAVRVQMAFRWSGTEPSNMEIFILFGGFVPADSAASLYLLSLCNSPVKGSLGGVLSKQAKNDSAVLC</sequence>
<comment type="caution">
    <text evidence="2">The sequence shown here is derived from an EMBL/GenBank/DDBJ whole genome shotgun (WGS) entry which is preliminary data.</text>
</comment>